<dbReference type="Gene3D" id="3.40.50.360">
    <property type="match status" value="1"/>
</dbReference>
<dbReference type="EMBL" id="NWUX01000008">
    <property type="protein sequence ID" value="PCF95562.1"/>
    <property type="molecule type" value="Genomic_DNA"/>
</dbReference>
<dbReference type="PANTHER" id="PTHR43408:SF1">
    <property type="entry name" value="FMN REDUCTASE (NADPH)"/>
    <property type="match status" value="1"/>
</dbReference>
<keyword evidence="4" id="KW-0560">Oxidoreductase</keyword>
<dbReference type="PANTHER" id="PTHR43408">
    <property type="entry name" value="FMN REDUCTASE (NADPH)"/>
    <property type="match status" value="1"/>
</dbReference>
<evidence type="ECO:0000256" key="1">
    <source>
        <dbReference type="ARBA" id="ARBA00005990"/>
    </source>
</evidence>
<protein>
    <submittedName>
        <fullName evidence="6">FMN reductase (NADPH)</fullName>
    </submittedName>
</protein>
<dbReference type="OrthoDB" id="1643408at2"/>
<dbReference type="GO" id="GO:0046306">
    <property type="term" value="P:alkanesulfonate catabolic process"/>
    <property type="evidence" value="ECO:0007669"/>
    <property type="project" value="InterPro"/>
</dbReference>
<dbReference type="SUPFAM" id="SSF52218">
    <property type="entry name" value="Flavoproteins"/>
    <property type="match status" value="1"/>
</dbReference>
<gene>
    <name evidence="6" type="primary">ssuE</name>
    <name evidence="6" type="ORF">CPA45_10920</name>
</gene>
<feature type="domain" description="NADPH-dependent FMN reductase-like" evidence="5">
    <location>
        <begin position="1"/>
        <end position="139"/>
    </location>
</feature>
<organism evidence="6 7">
    <name type="scientific">Vreelandella nigrificans</name>
    <dbReference type="NCBI Taxonomy" id="2042704"/>
    <lineage>
        <taxon>Bacteria</taxon>
        <taxon>Pseudomonadati</taxon>
        <taxon>Pseudomonadota</taxon>
        <taxon>Gammaproteobacteria</taxon>
        <taxon>Oceanospirillales</taxon>
        <taxon>Halomonadaceae</taxon>
        <taxon>Vreelandella</taxon>
    </lineage>
</organism>
<comment type="caution">
    <text evidence="6">The sequence shown here is derived from an EMBL/GenBank/DDBJ whole genome shotgun (WGS) entry which is preliminary data.</text>
</comment>
<evidence type="ECO:0000313" key="6">
    <source>
        <dbReference type="EMBL" id="PCF95562.1"/>
    </source>
</evidence>
<keyword evidence="3" id="KW-0288">FMN</keyword>
<dbReference type="GO" id="GO:0008752">
    <property type="term" value="F:FMN reductase [NAD(P)H] activity"/>
    <property type="evidence" value="ECO:0007669"/>
    <property type="project" value="InterPro"/>
</dbReference>
<evidence type="ECO:0000313" key="7">
    <source>
        <dbReference type="Proteomes" id="UP000218677"/>
    </source>
</evidence>
<keyword evidence="2" id="KW-0285">Flavoprotein</keyword>
<dbReference type="InterPro" id="IPR005025">
    <property type="entry name" value="FMN_Rdtase-like_dom"/>
</dbReference>
<evidence type="ECO:0000256" key="3">
    <source>
        <dbReference type="ARBA" id="ARBA00022643"/>
    </source>
</evidence>
<evidence type="ECO:0000256" key="4">
    <source>
        <dbReference type="ARBA" id="ARBA00023002"/>
    </source>
</evidence>
<dbReference type="RefSeq" id="WP_096651579.1">
    <property type="nucleotide sequence ID" value="NZ_NWUX01000008.1"/>
</dbReference>
<accession>A0A2A4HKW4</accession>
<dbReference type="AlphaFoldDB" id="A0A2A4HKW4"/>
<dbReference type="Proteomes" id="UP000218677">
    <property type="component" value="Unassembled WGS sequence"/>
</dbReference>
<dbReference type="Pfam" id="PF03358">
    <property type="entry name" value="FMN_red"/>
    <property type="match status" value="1"/>
</dbReference>
<proteinExistence type="inferred from homology"/>
<evidence type="ECO:0000259" key="5">
    <source>
        <dbReference type="Pfam" id="PF03358"/>
    </source>
</evidence>
<dbReference type="InterPro" id="IPR020048">
    <property type="entry name" value="NADPH-dep_FMN_reduc_SsuE"/>
</dbReference>
<dbReference type="InterPro" id="IPR051814">
    <property type="entry name" value="NAD(P)H-dep_FMN_reductase"/>
</dbReference>
<reference evidence="7" key="1">
    <citation type="submission" date="2017-09" db="EMBL/GenBank/DDBJ databases">
        <authorList>
            <person name="Cho G.-S."/>
            <person name="Oguntoyinbo F.A."/>
            <person name="Cnockaert M."/>
            <person name="Kabisch J."/>
            <person name="Neve H."/>
            <person name="Bockelmann W."/>
            <person name="Wenning M."/>
            <person name="Franz C.M."/>
            <person name="Vandamme P."/>
        </authorList>
    </citation>
    <scope>NUCLEOTIDE SEQUENCE [LARGE SCALE GENOMIC DNA]</scope>
    <source>
        <strain evidence="7">MBT G8648</strain>
    </source>
</reference>
<dbReference type="InterPro" id="IPR029039">
    <property type="entry name" value="Flavoprotein-like_sf"/>
</dbReference>
<name>A0A2A4HKW4_9GAMM</name>
<dbReference type="NCBIfam" id="TIGR03567">
    <property type="entry name" value="FMN_reduc_SsuE"/>
    <property type="match status" value="1"/>
</dbReference>
<keyword evidence="7" id="KW-1185">Reference proteome</keyword>
<comment type="similarity">
    <text evidence="1">Belongs to the SsuE family.</text>
</comment>
<evidence type="ECO:0000256" key="2">
    <source>
        <dbReference type="ARBA" id="ARBA00022630"/>
    </source>
</evidence>
<sequence length="191" mass="20378">MSVVLIAGSPGSLSRTSALIDFINKELQEQGIETDVFNVNEFDGNEVFFADFNAPQIVRYREAIAKADAVVLATPVYQASFSGALKLLLDLIPERGLKGKVVLPLANGGSDSHLLVIDYALKPVLSALGASNVLGGVYVNAKQLTLDGEKRYQVGEEASARISRSLEELIETLPSQSSASASAYQRSVAYA</sequence>